<gene>
    <name evidence="7 8" type="primary">ispD</name>
    <name evidence="8" type="ORF">ACFOUO_01300</name>
</gene>
<dbReference type="InterPro" id="IPR001228">
    <property type="entry name" value="IspD"/>
</dbReference>
<dbReference type="NCBIfam" id="TIGR00453">
    <property type="entry name" value="ispD"/>
    <property type="match status" value="1"/>
</dbReference>
<evidence type="ECO:0000313" key="8">
    <source>
        <dbReference type="EMBL" id="MFC4075442.1"/>
    </source>
</evidence>
<proteinExistence type="inferred from homology"/>
<dbReference type="Pfam" id="PF01128">
    <property type="entry name" value="IspD"/>
    <property type="match status" value="1"/>
</dbReference>
<sequence length="237" mass="25786">MRVGVVIPAAGIGKRMGSTVSKQFLDLAGEPVLIRTLRIFDSHPAVGHIVLAVREEEQEAVESLLARHGFDPGRVLLTKGGEERQESVFQGLKRVNAEWVLVHDAVRPFVTQKNIDELLKAVQETGAAILAVPVKDTVKQVSPAGYVEKTLERSRLWAVQTPQAFSRALLLEAHAKGAQADLPATDDAMLAEALGVSVKVVRGDYANLKLTTPEDLVLAEAIWKMRRSADDQSGTRV</sequence>
<dbReference type="PROSITE" id="PS01295">
    <property type="entry name" value="ISPD"/>
    <property type="match status" value="1"/>
</dbReference>
<comment type="pathway">
    <text evidence="2 7">Isoprenoid biosynthesis; isopentenyl diphosphate biosynthesis via DXP pathway; isopentenyl diphosphate from 1-deoxy-D-xylulose 5-phosphate: step 2/6.</text>
</comment>
<keyword evidence="9" id="KW-1185">Reference proteome</keyword>
<comment type="similarity">
    <text evidence="3 7">Belongs to the IspD/TarI cytidylyltransferase family. IspD subfamily.</text>
</comment>
<dbReference type="GO" id="GO:0050518">
    <property type="term" value="F:2-C-methyl-D-erythritol 4-phosphate cytidylyltransferase activity"/>
    <property type="evidence" value="ECO:0007669"/>
    <property type="project" value="UniProtKB-EC"/>
</dbReference>
<organism evidence="8 9">
    <name type="scientific">Salinithrix halophila</name>
    <dbReference type="NCBI Taxonomy" id="1485204"/>
    <lineage>
        <taxon>Bacteria</taxon>
        <taxon>Bacillati</taxon>
        <taxon>Bacillota</taxon>
        <taxon>Bacilli</taxon>
        <taxon>Bacillales</taxon>
        <taxon>Thermoactinomycetaceae</taxon>
        <taxon>Salinithrix</taxon>
    </lineage>
</organism>
<dbReference type="SUPFAM" id="SSF53448">
    <property type="entry name" value="Nucleotide-diphospho-sugar transferases"/>
    <property type="match status" value="1"/>
</dbReference>
<evidence type="ECO:0000256" key="2">
    <source>
        <dbReference type="ARBA" id="ARBA00004787"/>
    </source>
</evidence>
<evidence type="ECO:0000256" key="7">
    <source>
        <dbReference type="HAMAP-Rule" id="MF_00108"/>
    </source>
</evidence>
<evidence type="ECO:0000256" key="5">
    <source>
        <dbReference type="ARBA" id="ARBA00022695"/>
    </source>
</evidence>
<dbReference type="EC" id="2.7.7.60" evidence="7"/>
<dbReference type="RefSeq" id="WP_380701362.1">
    <property type="nucleotide sequence ID" value="NZ_JBHSAP010000004.1"/>
</dbReference>
<dbReference type="EMBL" id="JBHSAP010000004">
    <property type="protein sequence ID" value="MFC4075442.1"/>
    <property type="molecule type" value="Genomic_DNA"/>
</dbReference>
<dbReference type="PANTHER" id="PTHR32125">
    <property type="entry name" value="2-C-METHYL-D-ERYTHRITOL 4-PHOSPHATE CYTIDYLYLTRANSFERASE, CHLOROPLASTIC"/>
    <property type="match status" value="1"/>
</dbReference>
<evidence type="ECO:0000256" key="6">
    <source>
        <dbReference type="ARBA" id="ARBA00023229"/>
    </source>
</evidence>
<dbReference type="Gene3D" id="3.90.550.10">
    <property type="entry name" value="Spore Coat Polysaccharide Biosynthesis Protein SpsA, Chain A"/>
    <property type="match status" value="1"/>
</dbReference>
<evidence type="ECO:0000313" key="9">
    <source>
        <dbReference type="Proteomes" id="UP001595843"/>
    </source>
</evidence>
<keyword evidence="5 7" id="KW-0548">Nucleotidyltransferase</keyword>
<dbReference type="PANTHER" id="PTHR32125:SF4">
    <property type="entry name" value="2-C-METHYL-D-ERYTHRITOL 4-PHOSPHATE CYTIDYLYLTRANSFERASE, CHLOROPLASTIC"/>
    <property type="match status" value="1"/>
</dbReference>
<comment type="function">
    <text evidence="7">Catalyzes the formation of 4-diphosphocytidyl-2-C-methyl-D-erythritol from CTP and 2-C-methyl-D-erythritol 4-phosphate (MEP).</text>
</comment>
<dbReference type="InterPro" id="IPR018294">
    <property type="entry name" value="ISPD_synthase_CS"/>
</dbReference>
<keyword evidence="6 7" id="KW-0414">Isoprene biosynthesis</keyword>
<feature type="site" description="Positions MEP for the nucleophilic attack" evidence="7">
    <location>
        <position position="153"/>
    </location>
</feature>
<protein>
    <recommendedName>
        <fullName evidence="7">2-C-methyl-D-erythritol 4-phosphate cytidylyltransferase</fullName>
        <ecNumber evidence="7">2.7.7.60</ecNumber>
    </recommendedName>
    <alternativeName>
        <fullName evidence="7">4-diphosphocytidyl-2C-methyl-D-erythritol synthase</fullName>
    </alternativeName>
    <alternativeName>
        <fullName evidence="7">MEP cytidylyltransferase</fullName>
        <shortName evidence="7">MCT</shortName>
    </alternativeName>
</protein>
<evidence type="ECO:0000256" key="1">
    <source>
        <dbReference type="ARBA" id="ARBA00001282"/>
    </source>
</evidence>
<accession>A0ABV8JCI9</accession>
<dbReference type="Proteomes" id="UP001595843">
    <property type="component" value="Unassembled WGS sequence"/>
</dbReference>
<keyword evidence="4 7" id="KW-0808">Transferase</keyword>
<dbReference type="HAMAP" id="MF_00108">
    <property type="entry name" value="IspD"/>
    <property type="match status" value="1"/>
</dbReference>
<dbReference type="InterPro" id="IPR034683">
    <property type="entry name" value="IspD/TarI"/>
</dbReference>
<dbReference type="InterPro" id="IPR029044">
    <property type="entry name" value="Nucleotide-diphossugar_trans"/>
</dbReference>
<feature type="site" description="Transition state stabilizer" evidence="7">
    <location>
        <position position="15"/>
    </location>
</feature>
<dbReference type="InterPro" id="IPR050088">
    <property type="entry name" value="IspD/TarI_cytidylyltransf_bact"/>
</dbReference>
<feature type="site" description="Transition state stabilizer" evidence="7">
    <location>
        <position position="22"/>
    </location>
</feature>
<reference evidence="9" key="1">
    <citation type="journal article" date="2019" name="Int. J. Syst. Evol. Microbiol.">
        <title>The Global Catalogue of Microorganisms (GCM) 10K type strain sequencing project: providing services to taxonomists for standard genome sequencing and annotation.</title>
        <authorList>
            <consortium name="The Broad Institute Genomics Platform"/>
            <consortium name="The Broad Institute Genome Sequencing Center for Infectious Disease"/>
            <person name="Wu L."/>
            <person name="Ma J."/>
        </authorList>
    </citation>
    <scope>NUCLEOTIDE SEQUENCE [LARGE SCALE GENOMIC DNA]</scope>
    <source>
        <strain evidence="9">IBRC-M 10813</strain>
    </source>
</reference>
<comment type="caution">
    <text evidence="8">The sequence shown here is derived from an EMBL/GenBank/DDBJ whole genome shotgun (WGS) entry which is preliminary data.</text>
</comment>
<dbReference type="CDD" id="cd02516">
    <property type="entry name" value="CDP-ME_synthetase"/>
    <property type="match status" value="1"/>
</dbReference>
<comment type="catalytic activity">
    <reaction evidence="1 7">
        <text>2-C-methyl-D-erythritol 4-phosphate + CTP + H(+) = 4-CDP-2-C-methyl-D-erythritol + diphosphate</text>
        <dbReference type="Rhea" id="RHEA:13429"/>
        <dbReference type="ChEBI" id="CHEBI:15378"/>
        <dbReference type="ChEBI" id="CHEBI:33019"/>
        <dbReference type="ChEBI" id="CHEBI:37563"/>
        <dbReference type="ChEBI" id="CHEBI:57823"/>
        <dbReference type="ChEBI" id="CHEBI:58262"/>
        <dbReference type="EC" id="2.7.7.60"/>
    </reaction>
</comment>
<name>A0ABV8JCI9_9BACL</name>
<feature type="site" description="Positions MEP for the nucleophilic attack" evidence="7">
    <location>
        <position position="209"/>
    </location>
</feature>
<evidence type="ECO:0000256" key="4">
    <source>
        <dbReference type="ARBA" id="ARBA00022679"/>
    </source>
</evidence>
<evidence type="ECO:0000256" key="3">
    <source>
        <dbReference type="ARBA" id="ARBA00009789"/>
    </source>
</evidence>